<feature type="non-terminal residue" evidence="2">
    <location>
        <position position="296"/>
    </location>
</feature>
<protein>
    <recommendedName>
        <fullName evidence="4">Gustatory receptor</fullName>
    </recommendedName>
</protein>
<accession>A0A482VEZ4</accession>
<name>A0A482VEZ4_ASBVE</name>
<dbReference type="EMBL" id="QDEB01107956">
    <property type="protein sequence ID" value="RZB77522.1"/>
    <property type="molecule type" value="Genomic_DNA"/>
</dbReference>
<dbReference type="GO" id="GO:0008049">
    <property type="term" value="P:male courtship behavior"/>
    <property type="evidence" value="ECO:0007669"/>
    <property type="project" value="TreeGrafter"/>
</dbReference>
<dbReference type="GO" id="GO:0043025">
    <property type="term" value="C:neuronal cell body"/>
    <property type="evidence" value="ECO:0007669"/>
    <property type="project" value="TreeGrafter"/>
</dbReference>
<keyword evidence="1" id="KW-0812">Transmembrane</keyword>
<feature type="transmembrane region" description="Helical" evidence="1">
    <location>
        <begin position="115"/>
        <end position="137"/>
    </location>
</feature>
<evidence type="ECO:0000313" key="2">
    <source>
        <dbReference type="EMBL" id="RZB77522.1"/>
    </source>
</evidence>
<evidence type="ECO:0000313" key="3">
    <source>
        <dbReference type="Proteomes" id="UP000292052"/>
    </source>
</evidence>
<organism evidence="2 3">
    <name type="scientific">Asbolus verrucosus</name>
    <name type="common">Desert ironclad beetle</name>
    <dbReference type="NCBI Taxonomy" id="1661398"/>
    <lineage>
        <taxon>Eukaryota</taxon>
        <taxon>Metazoa</taxon>
        <taxon>Ecdysozoa</taxon>
        <taxon>Arthropoda</taxon>
        <taxon>Hexapoda</taxon>
        <taxon>Insecta</taxon>
        <taxon>Pterygota</taxon>
        <taxon>Neoptera</taxon>
        <taxon>Endopterygota</taxon>
        <taxon>Coleoptera</taxon>
        <taxon>Polyphaga</taxon>
        <taxon>Cucujiformia</taxon>
        <taxon>Tenebrionidae</taxon>
        <taxon>Pimeliinae</taxon>
        <taxon>Asbolus</taxon>
    </lineage>
</organism>
<dbReference type="PANTHER" id="PTHR21143">
    <property type="entry name" value="INVERTEBRATE GUSTATORY RECEPTOR"/>
    <property type="match status" value="1"/>
</dbReference>
<dbReference type="GO" id="GO:0030424">
    <property type="term" value="C:axon"/>
    <property type="evidence" value="ECO:0007669"/>
    <property type="project" value="TreeGrafter"/>
</dbReference>
<feature type="transmembrane region" description="Helical" evidence="1">
    <location>
        <begin position="157"/>
        <end position="178"/>
    </location>
</feature>
<feature type="transmembrane region" description="Helical" evidence="1">
    <location>
        <begin position="66"/>
        <end position="89"/>
    </location>
</feature>
<proteinExistence type="predicted"/>
<keyword evidence="3" id="KW-1185">Reference proteome</keyword>
<reference evidence="2 3" key="1">
    <citation type="submission" date="2017-03" db="EMBL/GenBank/DDBJ databases">
        <title>Genome of the blue death feigning beetle - Asbolus verrucosus.</title>
        <authorList>
            <person name="Rider S.D."/>
        </authorList>
    </citation>
    <scope>NUCLEOTIDE SEQUENCE [LARGE SCALE GENOMIC DNA]</scope>
    <source>
        <strain evidence="2">Butters</strain>
        <tissue evidence="2">Head and leg muscle</tissue>
    </source>
</reference>
<keyword evidence="1" id="KW-1133">Transmembrane helix</keyword>
<dbReference type="GO" id="GO:0007635">
    <property type="term" value="P:chemosensory behavior"/>
    <property type="evidence" value="ECO:0007669"/>
    <property type="project" value="TreeGrafter"/>
</dbReference>
<evidence type="ECO:0008006" key="4">
    <source>
        <dbReference type="Google" id="ProtNLM"/>
    </source>
</evidence>
<sequence>MDLETLNSVLKVGRIFALTPSSTENRKPSIVQKCYIIFVFLTLTVGVGVSLYLRRFFYTGFPPIQFLLRIIMDVDLYLHNCYSLLILMVHERERWFKLIKNLRAVDCAEYKNHHCLTFISTHIAFVFSAGFNLFAWFTVLPLGHQYVNQYSVENFQIYTQFFYTVFAYIILKMILARYKYQTSLLRKRVCTKRQLKYLKKIKRNIFFLKDSVDVFNDVFGWIFLFNVIFGVARSLIYLDLTQLQKCFGLVGSHKRGFHILVSENRPEFTAARFFSIDKSTIFSVLDAMTTFLLVII</sequence>
<dbReference type="OrthoDB" id="6748730at2759"/>
<dbReference type="AlphaFoldDB" id="A0A482VEZ4"/>
<dbReference type="GO" id="GO:0030425">
    <property type="term" value="C:dendrite"/>
    <property type="evidence" value="ECO:0007669"/>
    <property type="project" value="TreeGrafter"/>
</dbReference>
<feature type="transmembrane region" description="Helical" evidence="1">
    <location>
        <begin position="34"/>
        <end position="54"/>
    </location>
</feature>
<dbReference type="PANTHER" id="PTHR21143:SF104">
    <property type="entry name" value="GUSTATORY RECEPTOR 8A-RELATED"/>
    <property type="match status" value="1"/>
</dbReference>
<feature type="transmembrane region" description="Helical" evidence="1">
    <location>
        <begin position="218"/>
        <end position="238"/>
    </location>
</feature>
<gene>
    <name evidence="2" type="ORF">BDFB_013856</name>
</gene>
<evidence type="ECO:0000256" key="1">
    <source>
        <dbReference type="SAM" id="Phobius"/>
    </source>
</evidence>
<dbReference type="Proteomes" id="UP000292052">
    <property type="component" value="Unassembled WGS sequence"/>
</dbReference>
<comment type="caution">
    <text evidence="2">The sequence shown here is derived from an EMBL/GenBank/DDBJ whole genome shotgun (WGS) entry which is preliminary data.</text>
</comment>
<keyword evidence="1" id="KW-0472">Membrane</keyword>